<keyword evidence="2" id="KW-1185">Reference proteome</keyword>
<sequence>MGWNVSILHIAAPGPDAGGSLILGADRRTDPAGDDDAWARAVDGGTVVASGDILDPHAVERFAAHTGVPVTSVMIGSTGGAYGIEVYRDGALVRRVGETDDGFSDQVGPPLAEESLPAVLAEKHSEDRYFALFAAVAGITDLSFLADAEFARVITPELTFGPEGLD</sequence>
<proteinExistence type="predicted"/>
<accession>D5US19</accession>
<name>D5US19_TSUPD</name>
<reference evidence="2" key="1">
    <citation type="submission" date="2010-03" db="EMBL/GenBank/DDBJ databases">
        <title>The complete chromosome of Tsukamurella paurometabola DSM 20162.</title>
        <authorList>
            <consortium name="US DOE Joint Genome Institute (JGI-PGF)"/>
            <person name="Lucas S."/>
            <person name="Copeland A."/>
            <person name="Lapidus A."/>
            <person name="Glavina del Rio T."/>
            <person name="Dalin E."/>
            <person name="Tice H."/>
            <person name="Bruce D."/>
            <person name="Goodwin L."/>
            <person name="Pitluck S."/>
            <person name="Kyrpides N."/>
            <person name="Mavromatis K."/>
            <person name="Ivanova N."/>
            <person name="Mikhailova N."/>
            <person name="Munk A.C."/>
            <person name="Brettin T."/>
            <person name="Detter J.C."/>
            <person name="Tapia R."/>
            <person name="Han C."/>
            <person name="Larimer F."/>
            <person name="Land M."/>
            <person name="Hauser L."/>
            <person name="Markowitz V."/>
            <person name="Cheng J.-F."/>
            <person name="Hugenholtz P."/>
            <person name="Woyke T."/>
            <person name="Wu D."/>
            <person name="Jando M."/>
            <person name="Brambilla E."/>
            <person name="Klenk H.-P."/>
            <person name="Eisen J.A."/>
        </authorList>
    </citation>
    <scope>NUCLEOTIDE SEQUENCE [LARGE SCALE GENOMIC DNA]</scope>
    <source>
        <strain evidence="2">ATCC 8368 / DSM 20162 / CCUG 35730 / CIP 100753 / JCM 10117 / KCTC 9821 / NBRC 16120 / NCIMB 702349 / NCTC 13040</strain>
    </source>
</reference>
<protein>
    <submittedName>
        <fullName evidence="1">Uncharacterized protein</fullName>
    </submittedName>
</protein>
<dbReference type="EMBL" id="CP001966">
    <property type="protein sequence ID" value="ADG77086.1"/>
    <property type="molecule type" value="Genomic_DNA"/>
</dbReference>
<dbReference type="HOGENOM" id="CLU_1601986_0_0_11"/>
<evidence type="ECO:0000313" key="1">
    <source>
        <dbReference type="EMBL" id="ADG77086.1"/>
    </source>
</evidence>
<dbReference type="Proteomes" id="UP000001213">
    <property type="component" value="Chromosome"/>
</dbReference>
<reference evidence="1 2" key="2">
    <citation type="journal article" date="2011" name="Stand. Genomic Sci.">
        <title>Complete genome sequence of Tsukamurella paurometabola type strain (no. 33).</title>
        <authorList>
            <person name="Munk A.C."/>
            <person name="Lapidus A."/>
            <person name="Lucas S."/>
            <person name="Nolan M."/>
            <person name="Tice H."/>
            <person name="Cheng J.F."/>
            <person name="Del Rio T.G."/>
            <person name="Goodwin L."/>
            <person name="Pitluck S."/>
            <person name="Liolios K."/>
            <person name="Huntemann M."/>
            <person name="Ivanova N."/>
            <person name="Mavromatis K."/>
            <person name="Mikhailova N."/>
            <person name="Pati A."/>
            <person name="Chen A."/>
            <person name="Palaniappan K."/>
            <person name="Tapia R."/>
            <person name="Han C."/>
            <person name="Land M."/>
            <person name="Hauser L."/>
            <person name="Chang Y.J."/>
            <person name="Jeffries C.D."/>
            <person name="Brettin T."/>
            <person name="Yasawong M."/>
            <person name="Brambilla E.M."/>
            <person name="Rohde M."/>
            <person name="Sikorski J."/>
            <person name="Goker M."/>
            <person name="Detter J.C."/>
            <person name="Woyke T."/>
            <person name="Bristow J."/>
            <person name="Eisen J.A."/>
            <person name="Markowitz V."/>
            <person name="Hugenholtz P."/>
            <person name="Kyrpides N.C."/>
            <person name="Klenk H.P."/>
        </authorList>
    </citation>
    <scope>NUCLEOTIDE SEQUENCE [LARGE SCALE GENOMIC DNA]</scope>
    <source>
        <strain evidence="2">ATCC 8368 / DSM 20162 / CCUG 35730 / CIP 100753 / JCM 10117 / KCTC 9821 / NBRC 16120 / NCIMB 702349 / NCTC 13040</strain>
    </source>
</reference>
<dbReference type="AlphaFoldDB" id="D5US19"/>
<dbReference type="RefSeq" id="WP_013125128.1">
    <property type="nucleotide sequence ID" value="NC_014158.1"/>
</dbReference>
<dbReference type="KEGG" id="tpr:Tpau_0445"/>
<dbReference type="STRING" id="521096.Tpau_0445"/>
<evidence type="ECO:0000313" key="2">
    <source>
        <dbReference type="Proteomes" id="UP000001213"/>
    </source>
</evidence>
<gene>
    <name evidence="1" type="ordered locus">Tpau_0445</name>
</gene>
<organism evidence="1 2">
    <name type="scientific">Tsukamurella paurometabola (strain ATCC 8368 / DSM 20162 / CCUG 35730 / CIP 100753 / JCM 10117 / KCTC 9821 / NBRC 16120 / NCIMB 702349 / NCTC 13040)</name>
    <name type="common">Corynebacterium paurometabolum</name>
    <dbReference type="NCBI Taxonomy" id="521096"/>
    <lineage>
        <taxon>Bacteria</taxon>
        <taxon>Bacillati</taxon>
        <taxon>Actinomycetota</taxon>
        <taxon>Actinomycetes</taxon>
        <taxon>Mycobacteriales</taxon>
        <taxon>Tsukamurellaceae</taxon>
        <taxon>Tsukamurella</taxon>
    </lineage>
</organism>